<evidence type="ECO:0000256" key="6">
    <source>
        <dbReference type="ARBA" id="ARBA00023012"/>
    </source>
</evidence>
<dbReference type="Gene3D" id="3.30.565.10">
    <property type="entry name" value="Histidine kinase-like ATPase, C-terminal domain"/>
    <property type="match status" value="1"/>
</dbReference>
<keyword evidence="11" id="KW-1185">Reference proteome</keyword>
<keyword evidence="5 10" id="KW-0418">Kinase</keyword>
<dbReference type="InterPro" id="IPR019734">
    <property type="entry name" value="TPR_rpt"/>
</dbReference>
<keyword evidence="6" id="KW-0902">Two-component regulatory system</keyword>
<dbReference type="GO" id="GO:0000155">
    <property type="term" value="F:phosphorelay sensor kinase activity"/>
    <property type="evidence" value="ECO:0007669"/>
    <property type="project" value="InterPro"/>
</dbReference>
<dbReference type="Pfam" id="PF13424">
    <property type="entry name" value="TPR_12"/>
    <property type="match status" value="2"/>
</dbReference>
<dbReference type="InterPro" id="IPR003661">
    <property type="entry name" value="HisK_dim/P_dom"/>
</dbReference>
<dbReference type="EC" id="2.7.13.3" evidence="2"/>
<proteinExistence type="predicted"/>
<dbReference type="InterPro" id="IPR011990">
    <property type="entry name" value="TPR-like_helical_dom_sf"/>
</dbReference>
<dbReference type="Proteomes" id="UP001319200">
    <property type="component" value="Unassembled WGS sequence"/>
</dbReference>
<dbReference type="SUPFAM" id="SSF47384">
    <property type="entry name" value="Homodimeric domain of signal transducing histidine kinase"/>
    <property type="match status" value="1"/>
</dbReference>
<keyword evidence="8" id="KW-1133">Transmembrane helix</keyword>
<evidence type="ECO:0000313" key="11">
    <source>
        <dbReference type="Proteomes" id="UP001319200"/>
    </source>
</evidence>
<sequence length="655" mass="74759">MGQGKIDSLENEIKREDIADSVRVRSLVALSREYQFSDFSKSLRYAKLALDIAEDNDLTKTKILAYQNFGGLHTLSGDYSTALRYDNLALQQSLLMGDSVNITVDFNNVANDYYDLGEYDEAYYYFTQSYRVASSIKDSLRMTIALHNVGRVFKELGQYDRALDHLLISQQMSRDIGDKEGIPYSYDEIGDVMLRKGDYDSALHVLMNSLKLSRLHKVNFLQPRTLNKLASVYLHKKDYGTALAYYDTTFLLHARTNNRFGIAEVELGRGLVYMDQKKYDDALDVINRSLKLSKETNARILEINGFNQLSKLLELKGDYKKSLEYFKQYKQLEDSLFSQDMQEKLFRDQIRFETEAKDTQIEALSRARDIKDDQIKKQEFVRNILVVVMALSVILLATVYRSGQRRRQINMLLLQHQEDMEKRSEELERLNQVKDKFFSIISHDLRSPINALAGLLDLLDKGAVKPEELPNHVKELKTRFNHTRTLLNNLLDWTLLQMDKLSLQATRIDLHKIVDENIQLLGSVQNKQIRLINTVPASAYAFADSNTTNLVIRNLMTNAIKFTNDGGAVTITASQQAGEWVISVEDNGIGMNADVLKILFDKTAPYTTRGTANEKGTGLGLILCKEFVEKNGGKIWVESKLGEGSKFSFTIPRVN</sequence>
<dbReference type="EMBL" id="JAHESF010000004">
    <property type="protein sequence ID" value="MBT1696240.1"/>
    <property type="molecule type" value="Genomic_DNA"/>
</dbReference>
<dbReference type="SMART" id="SM00028">
    <property type="entry name" value="TPR"/>
    <property type="match status" value="6"/>
</dbReference>
<dbReference type="SMART" id="SM00388">
    <property type="entry name" value="HisKA"/>
    <property type="match status" value="1"/>
</dbReference>
<evidence type="ECO:0000256" key="8">
    <source>
        <dbReference type="SAM" id="Phobius"/>
    </source>
</evidence>
<dbReference type="SMART" id="SM00387">
    <property type="entry name" value="HATPase_c"/>
    <property type="match status" value="1"/>
</dbReference>
<gene>
    <name evidence="10" type="ORF">KK083_05100</name>
</gene>
<keyword evidence="7" id="KW-0802">TPR repeat</keyword>
<comment type="caution">
    <text evidence="10">The sequence shown here is derived from an EMBL/GenBank/DDBJ whole genome shotgun (WGS) entry which is preliminary data.</text>
</comment>
<evidence type="ECO:0000256" key="1">
    <source>
        <dbReference type="ARBA" id="ARBA00000085"/>
    </source>
</evidence>
<keyword evidence="3" id="KW-0597">Phosphoprotein</keyword>
<dbReference type="InterPro" id="IPR050736">
    <property type="entry name" value="Sensor_HK_Regulatory"/>
</dbReference>
<evidence type="ECO:0000256" key="7">
    <source>
        <dbReference type="PROSITE-ProRule" id="PRU00339"/>
    </source>
</evidence>
<dbReference type="InterPro" id="IPR004358">
    <property type="entry name" value="Sig_transdc_His_kin-like_C"/>
</dbReference>
<dbReference type="PROSITE" id="PS50109">
    <property type="entry name" value="HIS_KIN"/>
    <property type="match status" value="1"/>
</dbReference>
<feature type="repeat" description="TPR" evidence="7">
    <location>
        <begin position="263"/>
        <end position="296"/>
    </location>
</feature>
<dbReference type="RefSeq" id="WP_254161369.1">
    <property type="nucleotide sequence ID" value="NZ_JAHESF010000004.1"/>
</dbReference>
<accession>A0AAP2DHE1</accession>
<dbReference type="InterPro" id="IPR036890">
    <property type="entry name" value="HATPase_C_sf"/>
</dbReference>
<comment type="catalytic activity">
    <reaction evidence="1">
        <text>ATP + protein L-histidine = ADP + protein N-phospho-L-histidine.</text>
        <dbReference type="EC" id="2.7.13.3"/>
    </reaction>
</comment>
<dbReference type="CDD" id="cd00075">
    <property type="entry name" value="HATPase"/>
    <property type="match status" value="1"/>
</dbReference>
<dbReference type="Pfam" id="PF00512">
    <property type="entry name" value="HisKA"/>
    <property type="match status" value="1"/>
</dbReference>
<evidence type="ECO:0000256" key="4">
    <source>
        <dbReference type="ARBA" id="ARBA00022679"/>
    </source>
</evidence>
<protein>
    <recommendedName>
        <fullName evidence="2">histidine kinase</fullName>
        <ecNumber evidence="2">2.7.13.3</ecNumber>
    </recommendedName>
</protein>
<reference evidence="10 11" key="1">
    <citation type="submission" date="2021-05" db="EMBL/GenBank/DDBJ databases">
        <title>A Polyphasic approach of four new species of the genus Ohtaekwangia: Ohtaekwangia histidinii sp. nov., Ohtaekwangia cretensis sp. nov., Ohtaekwangia indiensis sp. nov., Ohtaekwangia reichenbachii sp. nov. from diverse environment.</title>
        <authorList>
            <person name="Octaviana S."/>
        </authorList>
    </citation>
    <scope>NUCLEOTIDE SEQUENCE [LARGE SCALE GENOMIC DNA]</scope>
    <source>
        <strain evidence="10 11">PWU4</strain>
    </source>
</reference>
<dbReference type="Pfam" id="PF02518">
    <property type="entry name" value="HATPase_c"/>
    <property type="match status" value="1"/>
</dbReference>
<organism evidence="10 11">
    <name type="scientific">Chryseosolibacter histidini</name>
    <dbReference type="NCBI Taxonomy" id="2782349"/>
    <lineage>
        <taxon>Bacteria</taxon>
        <taxon>Pseudomonadati</taxon>
        <taxon>Bacteroidota</taxon>
        <taxon>Cytophagia</taxon>
        <taxon>Cytophagales</taxon>
        <taxon>Chryseotaleaceae</taxon>
        <taxon>Chryseosolibacter</taxon>
    </lineage>
</organism>
<dbReference type="Gene3D" id="1.25.40.10">
    <property type="entry name" value="Tetratricopeptide repeat domain"/>
    <property type="match status" value="2"/>
</dbReference>
<keyword evidence="8" id="KW-0812">Transmembrane</keyword>
<dbReference type="PANTHER" id="PTHR43711:SF31">
    <property type="entry name" value="HISTIDINE KINASE"/>
    <property type="match status" value="1"/>
</dbReference>
<evidence type="ECO:0000259" key="9">
    <source>
        <dbReference type="PROSITE" id="PS50109"/>
    </source>
</evidence>
<evidence type="ECO:0000256" key="2">
    <source>
        <dbReference type="ARBA" id="ARBA00012438"/>
    </source>
</evidence>
<dbReference type="PANTHER" id="PTHR43711">
    <property type="entry name" value="TWO-COMPONENT HISTIDINE KINASE"/>
    <property type="match status" value="1"/>
</dbReference>
<evidence type="ECO:0000256" key="5">
    <source>
        <dbReference type="ARBA" id="ARBA00022777"/>
    </source>
</evidence>
<feature type="domain" description="Histidine kinase" evidence="9">
    <location>
        <begin position="440"/>
        <end position="655"/>
    </location>
</feature>
<keyword evidence="4" id="KW-0808">Transferase</keyword>
<dbReference type="Gene3D" id="1.10.287.130">
    <property type="match status" value="1"/>
</dbReference>
<dbReference type="InterPro" id="IPR036097">
    <property type="entry name" value="HisK_dim/P_sf"/>
</dbReference>
<dbReference type="InterPro" id="IPR003594">
    <property type="entry name" value="HATPase_dom"/>
</dbReference>
<dbReference type="InterPro" id="IPR005467">
    <property type="entry name" value="His_kinase_dom"/>
</dbReference>
<feature type="repeat" description="TPR" evidence="7">
    <location>
        <begin position="183"/>
        <end position="216"/>
    </location>
</feature>
<evidence type="ECO:0000256" key="3">
    <source>
        <dbReference type="ARBA" id="ARBA00022553"/>
    </source>
</evidence>
<evidence type="ECO:0000313" key="10">
    <source>
        <dbReference type="EMBL" id="MBT1696240.1"/>
    </source>
</evidence>
<dbReference type="AlphaFoldDB" id="A0AAP2DHE1"/>
<dbReference type="SUPFAM" id="SSF55874">
    <property type="entry name" value="ATPase domain of HSP90 chaperone/DNA topoisomerase II/histidine kinase"/>
    <property type="match status" value="1"/>
</dbReference>
<keyword evidence="8" id="KW-0472">Membrane</keyword>
<dbReference type="PRINTS" id="PR00344">
    <property type="entry name" value="BCTRLSENSOR"/>
</dbReference>
<feature type="transmembrane region" description="Helical" evidence="8">
    <location>
        <begin position="380"/>
        <end position="400"/>
    </location>
</feature>
<name>A0AAP2DHE1_9BACT</name>
<dbReference type="SUPFAM" id="SSF48452">
    <property type="entry name" value="TPR-like"/>
    <property type="match status" value="2"/>
</dbReference>
<dbReference type="PROSITE" id="PS50005">
    <property type="entry name" value="TPR"/>
    <property type="match status" value="2"/>
</dbReference>
<dbReference type="CDD" id="cd00082">
    <property type="entry name" value="HisKA"/>
    <property type="match status" value="1"/>
</dbReference>